<dbReference type="GO" id="GO:0007165">
    <property type="term" value="P:signal transduction"/>
    <property type="evidence" value="ECO:0007669"/>
    <property type="project" value="UniProtKB-KW"/>
</dbReference>
<evidence type="ECO:0000256" key="1">
    <source>
        <dbReference type="ARBA" id="ARBA00004236"/>
    </source>
</evidence>
<dbReference type="Gene3D" id="1.10.287.950">
    <property type="entry name" value="Methyl-accepting chemotaxis protein"/>
    <property type="match status" value="1"/>
</dbReference>
<name>A0A1V4HLV4_9BACL</name>
<evidence type="ECO:0000313" key="11">
    <source>
        <dbReference type="Proteomes" id="UP000190626"/>
    </source>
</evidence>
<evidence type="ECO:0000259" key="9">
    <source>
        <dbReference type="PROSITE" id="PS50885"/>
    </source>
</evidence>
<comment type="similarity">
    <text evidence="5">Belongs to the methyl-accepting chemotaxis (MCP) protein family.</text>
</comment>
<feature type="domain" description="Methyl-accepting transducer" evidence="8">
    <location>
        <begin position="295"/>
        <end position="531"/>
    </location>
</feature>
<keyword evidence="7" id="KW-0812">Transmembrane</keyword>
<dbReference type="OrthoDB" id="369835at2"/>
<evidence type="ECO:0000256" key="2">
    <source>
        <dbReference type="ARBA" id="ARBA00022475"/>
    </source>
</evidence>
<dbReference type="InterPro" id="IPR003660">
    <property type="entry name" value="HAMP_dom"/>
</dbReference>
<dbReference type="CDD" id="cd06225">
    <property type="entry name" value="HAMP"/>
    <property type="match status" value="1"/>
</dbReference>
<evidence type="ECO:0000256" key="5">
    <source>
        <dbReference type="ARBA" id="ARBA00029447"/>
    </source>
</evidence>
<dbReference type="RefSeq" id="WP_079412182.1">
    <property type="nucleotide sequence ID" value="NZ_MBTG01000010.1"/>
</dbReference>
<sequence length="584" mass="64068">MGKKISMSFFTKNLLLSSFNIFLIGVLLIVSSYFIQKSILINQLHNQIQTVTETWFKQIDSNKVQTAMKEKSFKGPVQTELRSLMDDISKYNPTIAQAYIFGTELQDGNKTSLGVVPTHLIQPLEEAKLTIGDMYEQPPVIAKTVKNMLGSKVETFSDVYADDYGTWTTITYPIKDQSGAIYAYFAVDTDARAIPEGLNKLLIYGLTILIVSLIVIISVQYFIVRRTLSPIRELIRGIEQVSAGNLDVELRTGTDDLGTINKKFNHMVNTMNNTIVKVQELSVHVAESAKGLYTTTEKNNLHAETINSHIKMITGNIQHQEQSSMESSRAISEITSVIQTIAHSSSTVADEVNDVETKSVQGDIVVKSMVEQMALINQFVHATSETVRLLDRRSQEIGNILGVITGIASQTNMLALNAAIEASRVGEHGRGFAVVAGEVRKLAEQSNQSADQISSLIKEVQTEIHQASQSINEGTHVVEKGVIMAEETGHLFTDILSATKNVSAQIQDVSSAAQEISAGTEQISANADELSVAVSKTATNASEISHSIDEQKHHLESIVQSSNVLSATAEDLKELIKQFKVKKL</sequence>
<keyword evidence="2" id="KW-1003">Cell membrane</keyword>
<dbReference type="SMART" id="SM00283">
    <property type="entry name" value="MA"/>
    <property type="match status" value="1"/>
</dbReference>
<dbReference type="Gene3D" id="6.10.340.10">
    <property type="match status" value="1"/>
</dbReference>
<dbReference type="InterPro" id="IPR004089">
    <property type="entry name" value="MCPsignal_dom"/>
</dbReference>
<dbReference type="Proteomes" id="UP000190626">
    <property type="component" value="Unassembled WGS sequence"/>
</dbReference>
<dbReference type="PANTHER" id="PTHR32089:SF112">
    <property type="entry name" value="LYSOZYME-LIKE PROTEIN-RELATED"/>
    <property type="match status" value="1"/>
</dbReference>
<dbReference type="PROSITE" id="PS50885">
    <property type="entry name" value="HAMP"/>
    <property type="match status" value="1"/>
</dbReference>
<dbReference type="AlphaFoldDB" id="A0A1V4HLV4"/>
<dbReference type="CDD" id="cd11386">
    <property type="entry name" value="MCP_signal"/>
    <property type="match status" value="1"/>
</dbReference>
<dbReference type="PANTHER" id="PTHR32089">
    <property type="entry name" value="METHYL-ACCEPTING CHEMOTAXIS PROTEIN MCPB"/>
    <property type="match status" value="1"/>
</dbReference>
<keyword evidence="11" id="KW-1185">Reference proteome</keyword>
<dbReference type="PROSITE" id="PS50111">
    <property type="entry name" value="CHEMOTAXIS_TRANSDUC_2"/>
    <property type="match status" value="1"/>
</dbReference>
<reference evidence="11" key="1">
    <citation type="submission" date="2016-07" db="EMBL/GenBank/DDBJ databases">
        <authorList>
            <person name="Florea S."/>
            <person name="Webb J.S."/>
            <person name="Jaromczyk J."/>
            <person name="Schardl C.L."/>
        </authorList>
    </citation>
    <scope>NUCLEOTIDE SEQUENCE [LARGE SCALE GENOMIC DNA]</scope>
    <source>
        <strain evidence="11">CY1</strain>
    </source>
</reference>
<evidence type="ECO:0000256" key="7">
    <source>
        <dbReference type="SAM" id="Phobius"/>
    </source>
</evidence>
<proteinExistence type="inferred from homology"/>
<comment type="caution">
    <text evidence="10">The sequence shown here is derived from an EMBL/GenBank/DDBJ whole genome shotgun (WGS) entry which is preliminary data.</text>
</comment>
<protein>
    <submittedName>
        <fullName evidence="10">Chemotaxis protein</fullName>
    </submittedName>
</protein>
<dbReference type="Pfam" id="PF00672">
    <property type="entry name" value="HAMP"/>
    <property type="match status" value="1"/>
</dbReference>
<evidence type="ECO:0000259" key="8">
    <source>
        <dbReference type="PROSITE" id="PS50111"/>
    </source>
</evidence>
<evidence type="ECO:0000256" key="6">
    <source>
        <dbReference type="PROSITE-ProRule" id="PRU00284"/>
    </source>
</evidence>
<dbReference type="SMART" id="SM00304">
    <property type="entry name" value="HAMP"/>
    <property type="match status" value="2"/>
</dbReference>
<comment type="subcellular location">
    <subcellularLocation>
        <location evidence="1">Cell membrane</location>
    </subcellularLocation>
</comment>
<keyword evidence="4 6" id="KW-0807">Transducer</keyword>
<keyword evidence="7" id="KW-1133">Transmembrane helix</keyword>
<organism evidence="10 11">
    <name type="scientific">Paenibacillus ferrarius</name>
    <dbReference type="NCBI Taxonomy" id="1469647"/>
    <lineage>
        <taxon>Bacteria</taxon>
        <taxon>Bacillati</taxon>
        <taxon>Bacillota</taxon>
        <taxon>Bacilli</taxon>
        <taxon>Bacillales</taxon>
        <taxon>Paenibacillaceae</taxon>
        <taxon>Paenibacillus</taxon>
    </lineage>
</organism>
<keyword evidence="3 7" id="KW-0472">Membrane</keyword>
<accession>A0A1V4HLV4</accession>
<feature type="domain" description="HAMP" evidence="9">
    <location>
        <begin position="225"/>
        <end position="276"/>
    </location>
</feature>
<dbReference type="STRING" id="1469647.BC351_23765"/>
<dbReference type="Pfam" id="PF00015">
    <property type="entry name" value="MCPsignal"/>
    <property type="match status" value="1"/>
</dbReference>
<evidence type="ECO:0000313" key="10">
    <source>
        <dbReference type="EMBL" id="OPH58376.1"/>
    </source>
</evidence>
<feature type="transmembrane region" description="Helical" evidence="7">
    <location>
        <begin position="14"/>
        <end position="35"/>
    </location>
</feature>
<evidence type="ECO:0000256" key="3">
    <source>
        <dbReference type="ARBA" id="ARBA00023136"/>
    </source>
</evidence>
<feature type="transmembrane region" description="Helical" evidence="7">
    <location>
        <begin position="201"/>
        <end position="223"/>
    </location>
</feature>
<dbReference type="GO" id="GO:0005886">
    <property type="term" value="C:plasma membrane"/>
    <property type="evidence" value="ECO:0007669"/>
    <property type="project" value="UniProtKB-SubCell"/>
</dbReference>
<evidence type="ECO:0000256" key="4">
    <source>
        <dbReference type="ARBA" id="ARBA00023224"/>
    </source>
</evidence>
<dbReference type="SUPFAM" id="SSF58104">
    <property type="entry name" value="Methyl-accepting chemotaxis protein (MCP) signaling domain"/>
    <property type="match status" value="1"/>
</dbReference>
<gene>
    <name evidence="10" type="ORF">BC351_23765</name>
</gene>
<dbReference type="EMBL" id="MBTG01000010">
    <property type="protein sequence ID" value="OPH58376.1"/>
    <property type="molecule type" value="Genomic_DNA"/>
</dbReference>